<accession>A0A3S3LX08</accession>
<dbReference type="Pfam" id="PF07734">
    <property type="entry name" value="FBA_1"/>
    <property type="match status" value="1"/>
</dbReference>
<evidence type="ECO:0000259" key="2">
    <source>
        <dbReference type="PROSITE" id="PS50181"/>
    </source>
</evidence>
<dbReference type="SUPFAM" id="SSF81383">
    <property type="entry name" value="F-box domain"/>
    <property type="match status" value="1"/>
</dbReference>
<dbReference type="EMBL" id="QPKB01000001">
    <property type="protein sequence ID" value="RWR73102.1"/>
    <property type="molecule type" value="Genomic_DNA"/>
</dbReference>
<dbReference type="Gene3D" id="2.120.10.80">
    <property type="entry name" value="Kelch-type beta propeller"/>
    <property type="match status" value="1"/>
</dbReference>
<keyword evidence="4" id="KW-1185">Reference proteome</keyword>
<name>A0A3S3LX08_9MAGN</name>
<dbReference type="PANTHER" id="PTHR31672">
    <property type="entry name" value="BNACNNG10540D PROTEIN"/>
    <property type="match status" value="1"/>
</dbReference>
<evidence type="ECO:0000313" key="3">
    <source>
        <dbReference type="EMBL" id="RWR73102.1"/>
    </source>
</evidence>
<keyword evidence="1" id="KW-0677">Repeat</keyword>
<evidence type="ECO:0000256" key="1">
    <source>
        <dbReference type="ARBA" id="ARBA00022737"/>
    </source>
</evidence>
<dbReference type="Proteomes" id="UP000283530">
    <property type="component" value="Unassembled WGS sequence"/>
</dbReference>
<dbReference type="InterPro" id="IPR017451">
    <property type="entry name" value="F-box-assoc_interact_dom"/>
</dbReference>
<dbReference type="CDD" id="cd22157">
    <property type="entry name" value="F-box_AtFBW1-like"/>
    <property type="match status" value="1"/>
</dbReference>
<dbReference type="Pfam" id="PF00646">
    <property type="entry name" value="F-box"/>
    <property type="match status" value="1"/>
</dbReference>
<dbReference type="FunFam" id="1.20.1280.50:FF:000008">
    <property type="entry name" value="F-box only protein 6"/>
    <property type="match status" value="1"/>
</dbReference>
<dbReference type="PANTHER" id="PTHR31672:SF12">
    <property type="entry name" value="F-BOX DOMAIN-CONTAINING PROTEIN"/>
    <property type="match status" value="1"/>
</dbReference>
<sequence>MEGVEMLRQCIGQIQEFLELYRSLPPHSVSSQIQSQGWYFLELDNSSVDDDCYNLIIRHDKSSSLKMLEAINFQPTKKSRKEKIGEKMPPIGSPTDIMEQQIWKEFPEDLFEAVIARLPIAAFFRFRSVCRKWNNLLNSESFSQCCAEVPQTHPWFYMITHDNVNSGAMYDPLLKKWHHQIIPSLPRKMINLPVASAGGLICFLDGHRHFYICNPLTRSFRELPARSARLWSNVAVGMTLNGSSTNSGYKILWVGCNGDHEVYDSVGNSWTRPGNMPPSIKLPLSLNFRSQAVSINGILYFMCAEPDGILSYDMASGVWKQYVIPPPPRLTDYTLAESRGQIMLVGLLTKNAVTCVCIWELQRMTLLWKEVDRMPNNLCFEFYGEHVQMTCLGNRGLLMLSLRSRQMNRLVTYDASSREWSKVSGCVRPRGRKRQRIECGTAFHPCLTALA</sequence>
<dbReference type="NCBIfam" id="TIGR01640">
    <property type="entry name" value="F_box_assoc_1"/>
    <property type="match status" value="1"/>
</dbReference>
<organism evidence="3 4">
    <name type="scientific">Cinnamomum micranthum f. kanehirae</name>
    <dbReference type="NCBI Taxonomy" id="337451"/>
    <lineage>
        <taxon>Eukaryota</taxon>
        <taxon>Viridiplantae</taxon>
        <taxon>Streptophyta</taxon>
        <taxon>Embryophyta</taxon>
        <taxon>Tracheophyta</taxon>
        <taxon>Spermatophyta</taxon>
        <taxon>Magnoliopsida</taxon>
        <taxon>Magnoliidae</taxon>
        <taxon>Laurales</taxon>
        <taxon>Lauraceae</taxon>
        <taxon>Cinnamomum</taxon>
    </lineage>
</organism>
<feature type="domain" description="F-box" evidence="2">
    <location>
        <begin position="100"/>
        <end position="145"/>
    </location>
</feature>
<dbReference type="InterPro" id="IPR036047">
    <property type="entry name" value="F-box-like_dom_sf"/>
</dbReference>
<dbReference type="InterPro" id="IPR015915">
    <property type="entry name" value="Kelch-typ_b-propeller"/>
</dbReference>
<dbReference type="AlphaFoldDB" id="A0A3S3LX08"/>
<dbReference type="InterPro" id="IPR011043">
    <property type="entry name" value="Gal_Oxase/kelch_b-propeller"/>
</dbReference>
<dbReference type="InterPro" id="IPR006527">
    <property type="entry name" value="F-box-assoc_dom_typ1"/>
</dbReference>
<protein>
    <submittedName>
        <fullName evidence="3">F-box only protein 6</fullName>
    </submittedName>
</protein>
<reference evidence="3 4" key="1">
    <citation type="journal article" date="2019" name="Nat. Plants">
        <title>Stout camphor tree genome fills gaps in understanding of flowering plant genome evolution.</title>
        <authorList>
            <person name="Chaw S.M."/>
            <person name="Liu Y.C."/>
            <person name="Wu Y.W."/>
            <person name="Wang H.Y."/>
            <person name="Lin C.I."/>
            <person name="Wu C.S."/>
            <person name="Ke H.M."/>
            <person name="Chang L.Y."/>
            <person name="Hsu C.Y."/>
            <person name="Yang H.T."/>
            <person name="Sudianto E."/>
            <person name="Hsu M.H."/>
            <person name="Wu K.P."/>
            <person name="Wang L.N."/>
            <person name="Leebens-Mack J.H."/>
            <person name="Tsai I.J."/>
        </authorList>
    </citation>
    <scope>NUCLEOTIDE SEQUENCE [LARGE SCALE GENOMIC DNA]</scope>
    <source>
        <strain evidence="4">cv. Chaw 1501</strain>
        <tissue evidence="3">Young leaves</tissue>
    </source>
</reference>
<dbReference type="InterPro" id="IPR001810">
    <property type="entry name" value="F-box_dom"/>
</dbReference>
<gene>
    <name evidence="3" type="ORF">CKAN_00135500</name>
</gene>
<dbReference type="Gene3D" id="1.20.1280.50">
    <property type="match status" value="1"/>
</dbReference>
<dbReference type="SUPFAM" id="SSF50965">
    <property type="entry name" value="Galactose oxidase, central domain"/>
    <property type="match status" value="1"/>
</dbReference>
<dbReference type="PROSITE" id="PS50181">
    <property type="entry name" value="FBOX"/>
    <property type="match status" value="1"/>
</dbReference>
<dbReference type="SMART" id="SM00256">
    <property type="entry name" value="FBOX"/>
    <property type="match status" value="1"/>
</dbReference>
<dbReference type="InterPro" id="IPR050796">
    <property type="entry name" value="SCF_F-box_component"/>
</dbReference>
<dbReference type="FunFam" id="2.120.10.80:FF:000059">
    <property type="entry name" value="F-box only protein 6"/>
    <property type="match status" value="1"/>
</dbReference>
<proteinExistence type="predicted"/>
<comment type="caution">
    <text evidence="3">The sequence shown here is derived from an EMBL/GenBank/DDBJ whole genome shotgun (WGS) entry which is preliminary data.</text>
</comment>
<evidence type="ECO:0000313" key="4">
    <source>
        <dbReference type="Proteomes" id="UP000283530"/>
    </source>
</evidence>
<dbReference type="OrthoDB" id="6482909at2759"/>